<name>A0A699YY36_HAELA</name>
<evidence type="ECO:0008006" key="5">
    <source>
        <dbReference type="Google" id="ProtNLM"/>
    </source>
</evidence>
<organism evidence="3 4">
    <name type="scientific">Haematococcus lacustris</name>
    <name type="common">Green alga</name>
    <name type="synonym">Haematococcus pluvialis</name>
    <dbReference type="NCBI Taxonomy" id="44745"/>
    <lineage>
        <taxon>Eukaryota</taxon>
        <taxon>Viridiplantae</taxon>
        <taxon>Chlorophyta</taxon>
        <taxon>core chlorophytes</taxon>
        <taxon>Chlorophyceae</taxon>
        <taxon>CS clade</taxon>
        <taxon>Chlamydomonadales</taxon>
        <taxon>Haematococcaceae</taxon>
        <taxon>Haematococcus</taxon>
    </lineage>
</organism>
<comment type="caution">
    <text evidence="3">The sequence shown here is derived from an EMBL/GenBank/DDBJ whole genome shotgun (WGS) entry which is preliminary data.</text>
</comment>
<evidence type="ECO:0000313" key="3">
    <source>
        <dbReference type="EMBL" id="GFH11479.1"/>
    </source>
</evidence>
<dbReference type="EMBL" id="BLLF01000407">
    <property type="protein sequence ID" value="GFH11479.1"/>
    <property type="molecule type" value="Genomic_DNA"/>
</dbReference>
<dbReference type="Gene3D" id="1.10.630.10">
    <property type="entry name" value="Cytochrome P450"/>
    <property type="match status" value="2"/>
</dbReference>
<feature type="region of interest" description="Disordered" evidence="1">
    <location>
        <begin position="84"/>
        <end position="115"/>
    </location>
</feature>
<feature type="compositionally biased region" description="Polar residues" evidence="1">
    <location>
        <begin position="99"/>
        <end position="115"/>
    </location>
</feature>
<dbReference type="SUPFAM" id="SSF48264">
    <property type="entry name" value="Cytochrome P450"/>
    <property type="match status" value="1"/>
</dbReference>
<dbReference type="GO" id="GO:0005506">
    <property type="term" value="F:iron ion binding"/>
    <property type="evidence" value="ECO:0007669"/>
    <property type="project" value="InterPro"/>
</dbReference>
<dbReference type="PANTHER" id="PTHR24301">
    <property type="entry name" value="THROMBOXANE-A SYNTHASE"/>
    <property type="match status" value="1"/>
</dbReference>
<dbReference type="Pfam" id="PF00067">
    <property type="entry name" value="p450"/>
    <property type="match status" value="1"/>
</dbReference>
<keyword evidence="2" id="KW-1133">Transmembrane helix</keyword>
<reference evidence="3 4" key="1">
    <citation type="submission" date="2020-02" db="EMBL/GenBank/DDBJ databases">
        <title>Draft genome sequence of Haematococcus lacustris strain NIES-144.</title>
        <authorList>
            <person name="Morimoto D."/>
            <person name="Nakagawa S."/>
            <person name="Yoshida T."/>
            <person name="Sawayama S."/>
        </authorList>
    </citation>
    <scope>NUCLEOTIDE SEQUENCE [LARGE SCALE GENOMIC DNA]</scope>
    <source>
        <strain evidence="3 4">NIES-144</strain>
    </source>
</reference>
<accession>A0A699YY36</accession>
<gene>
    <name evidence="3" type="ORF">HaLaN_06980</name>
</gene>
<protein>
    <recommendedName>
        <fullName evidence="5">Cytochrome P450</fullName>
    </recommendedName>
</protein>
<evidence type="ECO:0000256" key="1">
    <source>
        <dbReference type="SAM" id="MobiDB-lite"/>
    </source>
</evidence>
<sequence>MGTLDEGSAKSFLAQLLQGQDLSTGDSLTQQQVIAQVFIFLIAGYETTATALTFALYLLAVNPEAQRKLQEEVDGQAKLLSATSAPSAAHTLQGDKPKQSNGPTATSGQGRGSTVSLQASAHSGVALSSEELAHSFPYACAVVDEALRLYPPGANAIRSPPEEVEVAGYK</sequence>
<dbReference type="GO" id="GO:0004497">
    <property type="term" value="F:monooxygenase activity"/>
    <property type="evidence" value="ECO:0007669"/>
    <property type="project" value="InterPro"/>
</dbReference>
<dbReference type="PRINTS" id="PR00385">
    <property type="entry name" value="P450"/>
</dbReference>
<dbReference type="GO" id="GO:0020037">
    <property type="term" value="F:heme binding"/>
    <property type="evidence" value="ECO:0007669"/>
    <property type="project" value="InterPro"/>
</dbReference>
<keyword evidence="4" id="KW-1185">Reference proteome</keyword>
<evidence type="ECO:0000256" key="2">
    <source>
        <dbReference type="SAM" id="Phobius"/>
    </source>
</evidence>
<dbReference type="PANTHER" id="PTHR24301:SF2">
    <property type="entry name" value="THROMBOXANE-A SYNTHASE"/>
    <property type="match status" value="1"/>
</dbReference>
<dbReference type="InterPro" id="IPR002401">
    <property type="entry name" value="Cyt_P450_E_grp-I"/>
</dbReference>
<dbReference type="PRINTS" id="PR00463">
    <property type="entry name" value="EP450I"/>
</dbReference>
<dbReference type="Proteomes" id="UP000485058">
    <property type="component" value="Unassembled WGS sequence"/>
</dbReference>
<dbReference type="InterPro" id="IPR001128">
    <property type="entry name" value="Cyt_P450"/>
</dbReference>
<dbReference type="AlphaFoldDB" id="A0A699YY36"/>
<evidence type="ECO:0000313" key="4">
    <source>
        <dbReference type="Proteomes" id="UP000485058"/>
    </source>
</evidence>
<dbReference type="GO" id="GO:0016705">
    <property type="term" value="F:oxidoreductase activity, acting on paired donors, with incorporation or reduction of molecular oxygen"/>
    <property type="evidence" value="ECO:0007669"/>
    <property type="project" value="InterPro"/>
</dbReference>
<feature type="transmembrane region" description="Helical" evidence="2">
    <location>
        <begin position="33"/>
        <end position="60"/>
    </location>
</feature>
<keyword evidence="2" id="KW-0812">Transmembrane</keyword>
<proteinExistence type="predicted"/>
<keyword evidence="2" id="KW-0472">Membrane</keyword>
<dbReference type="InterPro" id="IPR036396">
    <property type="entry name" value="Cyt_P450_sf"/>
</dbReference>